<dbReference type="PANTHER" id="PTHR39165">
    <property type="entry name" value="IG HYPOTHETICAL 17883"/>
    <property type="match status" value="1"/>
</dbReference>
<sequence>MQETLQAAFPWIVLAFLLLGQAGTLIPLLPGLWIQWAAALVFGLVRGFDLTGGILFAIITILVIIGGIIDNVAMGASAKTSGASWFSIGAALIGGVLGSLIFPPLGGLILAMAGIFLVEYLRIRDLRKAWDSTRGLAVGCGWGAILRFGFGLLVIVVWLLWAFVF</sequence>
<name>A0A7C4Q374_9CHLR</name>
<dbReference type="Pfam" id="PF04306">
    <property type="entry name" value="DUF456"/>
    <property type="match status" value="1"/>
</dbReference>
<keyword evidence="1" id="KW-1133">Transmembrane helix</keyword>
<accession>A0A7C4Q374</accession>
<dbReference type="EMBL" id="DSXR01000059">
    <property type="protein sequence ID" value="HGS87190.1"/>
    <property type="molecule type" value="Genomic_DNA"/>
</dbReference>
<evidence type="ECO:0000313" key="2">
    <source>
        <dbReference type="EMBL" id="HGS87190.1"/>
    </source>
</evidence>
<keyword evidence="1" id="KW-0812">Transmembrane</keyword>
<organism evidence="2">
    <name type="scientific">Bellilinea caldifistulae</name>
    <dbReference type="NCBI Taxonomy" id="360411"/>
    <lineage>
        <taxon>Bacteria</taxon>
        <taxon>Bacillati</taxon>
        <taxon>Chloroflexota</taxon>
        <taxon>Anaerolineae</taxon>
        <taxon>Anaerolineales</taxon>
        <taxon>Anaerolineaceae</taxon>
        <taxon>Bellilinea</taxon>
    </lineage>
</organism>
<keyword evidence="1" id="KW-0472">Membrane</keyword>
<protein>
    <submittedName>
        <fullName evidence="2">DUF456 domain-containing protein</fullName>
    </submittedName>
</protein>
<feature type="transmembrane region" description="Helical" evidence="1">
    <location>
        <begin position="139"/>
        <end position="164"/>
    </location>
</feature>
<feature type="transmembrane region" description="Helical" evidence="1">
    <location>
        <begin position="85"/>
        <end position="118"/>
    </location>
</feature>
<feature type="transmembrane region" description="Helical" evidence="1">
    <location>
        <begin position="55"/>
        <end position="73"/>
    </location>
</feature>
<gene>
    <name evidence="2" type="ORF">ENT17_06170</name>
</gene>
<dbReference type="InterPro" id="IPR007403">
    <property type="entry name" value="DUF456"/>
</dbReference>
<dbReference type="PANTHER" id="PTHR39165:SF1">
    <property type="entry name" value="DUF456 DOMAIN-CONTAINING PROTEIN"/>
    <property type="match status" value="1"/>
</dbReference>
<reference evidence="2" key="1">
    <citation type="journal article" date="2020" name="mSystems">
        <title>Genome- and Community-Level Interaction Insights into Carbon Utilization and Element Cycling Functions of Hydrothermarchaeota in Hydrothermal Sediment.</title>
        <authorList>
            <person name="Zhou Z."/>
            <person name="Liu Y."/>
            <person name="Xu W."/>
            <person name="Pan J."/>
            <person name="Luo Z.H."/>
            <person name="Li M."/>
        </authorList>
    </citation>
    <scope>NUCLEOTIDE SEQUENCE [LARGE SCALE GENOMIC DNA]</scope>
    <source>
        <strain evidence="2">SpSt-556</strain>
    </source>
</reference>
<dbReference type="AlphaFoldDB" id="A0A7C4Q374"/>
<comment type="caution">
    <text evidence="2">The sequence shown here is derived from an EMBL/GenBank/DDBJ whole genome shotgun (WGS) entry which is preliminary data.</text>
</comment>
<evidence type="ECO:0000256" key="1">
    <source>
        <dbReference type="SAM" id="Phobius"/>
    </source>
</evidence>
<proteinExistence type="predicted"/>